<name>A0A1J4N3U3_9ACTN</name>
<sequence length="236" mass="24648">MRILVVNPNTTASMTALIGECARASVGPGVVVDAIDPGAGPVSLESHYDEAIAVPHLLGALEREGAAYDGFVIACFGDPGLHAAREILAGPVVGIAEAAMRTVAYLCRRFSVVTTLPRVVAHTWSIARDYGVADLVGGIHACEIPVVDLETDPAAYATILAACRRALAEDRSEAIVLGCAGMADLCARLSKELDVPVVDGVAAATAEVEKLVRLGLSTSRHNEYAAPPAKQIRGRW</sequence>
<dbReference type="OrthoDB" id="9791723at2"/>
<dbReference type="PANTHER" id="PTHR28047">
    <property type="entry name" value="PROTEIN DCG1"/>
    <property type="match status" value="1"/>
</dbReference>
<dbReference type="RefSeq" id="WP_045551123.1">
    <property type="nucleotide sequence ID" value="NZ_JZDQ02000017.1"/>
</dbReference>
<dbReference type="Pfam" id="PF01177">
    <property type="entry name" value="Asp_Glu_race"/>
    <property type="match status" value="1"/>
</dbReference>
<dbReference type="STRING" id="1844.UG56_013210"/>
<dbReference type="InterPro" id="IPR052186">
    <property type="entry name" value="Hydantoin_racemase-like"/>
</dbReference>
<comment type="caution">
    <text evidence="2">The sequence shown here is derived from an EMBL/GenBank/DDBJ whole genome shotgun (WGS) entry which is preliminary data.</text>
</comment>
<dbReference type="Gene3D" id="3.40.50.12500">
    <property type="match status" value="1"/>
</dbReference>
<proteinExistence type="inferred from homology"/>
<organism evidence="2 3">
    <name type="scientific">Nocardioides luteus</name>
    <dbReference type="NCBI Taxonomy" id="1844"/>
    <lineage>
        <taxon>Bacteria</taxon>
        <taxon>Bacillati</taxon>
        <taxon>Actinomycetota</taxon>
        <taxon>Actinomycetes</taxon>
        <taxon>Propionibacteriales</taxon>
        <taxon>Nocardioidaceae</taxon>
        <taxon>Nocardioides</taxon>
    </lineage>
</organism>
<dbReference type="AlphaFoldDB" id="A0A1J4N3U3"/>
<gene>
    <name evidence="2" type="ORF">UG56_013210</name>
</gene>
<dbReference type="Proteomes" id="UP000033772">
    <property type="component" value="Unassembled WGS sequence"/>
</dbReference>
<accession>A0A1J4N3U3</accession>
<protein>
    <submittedName>
        <fullName evidence="2">Asp/Glu racemase</fullName>
    </submittedName>
</protein>
<reference evidence="2" key="1">
    <citation type="submission" date="2016-10" db="EMBL/GenBank/DDBJ databases">
        <title>Draft Genome Sequence of Nocardioides luteus Strain BAFB, an Alkane-Degrading Bacterium Isolated from JP-7 Polluted Soil.</title>
        <authorList>
            <person name="Brown L."/>
            <person name="Ruiz O.N."/>
            <person name="Gunasekera T."/>
        </authorList>
    </citation>
    <scope>NUCLEOTIDE SEQUENCE [LARGE SCALE GENOMIC DNA]</scope>
    <source>
        <strain evidence="2">BAFB</strain>
    </source>
</reference>
<evidence type="ECO:0000313" key="2">
    <source>
        <dbReference type="EMBL" id="OIJ26203.1"/>
    </source>
</evidence>
<dbReference type="InterPro" id="IPR015942">
    <property type="entry name" value="Asp/Glu/hydantoin_racemase"/>
</dbReference>
<dbReference type="PANTHER" id="PTHR28047:SF5">
    <property type="entry name" value="PROTEIN DCG1"/>
    <property type="match status" value="1"/>
</dbReference>
<dbReference type="InterPro" id="IPR053714">
    <property type="entry name" value="Iso_Racemase_Enz_sf"/>
</dbReference>
<dbReference type="GO" id="GO:0047661">
    <property type="term" value="F:amino-acid racemase activity"/>
    <property type="evidence" value="ECO:0007669"/>
    <property type="project" value="InterPro"/>
</dbReference>
<comment type="similarity">
    <text evidence="1">Belongs to the HyuE racemase family.</text>
</comment>
<keyword evidence="3" id="KW-1185">Reference proteome</keyword>
<dbReference type="EMBL" id="JZDQ02000017">
    <property type="protein sequence ID" value="OIJ26203.1"/>
    <property type="molecule type" value="Genomic_DNA"/>
</dbReference>
<evidence type="ECO:0000313" key="3">
    <source>
        <dbReference type="Proteomes" id="UP000033772"/>
    </source>
</evidence>
<evidence type="ECO:0000256" key="1">
    <source>
        <dbReference type="ARBA" id="ARBA00038414"/>
    </source>
</evidence>